<evidence type="ECO:0000313" key="2">
    <source>
        <dbReference type="Proteomes" id="UP000276776"/>
    </source>
</evidence>
<protein>
    <submittedName>
        <fullName evidence="1 3">Uncharacterized protein</fullName>
    </submittedName>
</protein>
<reference evidence="1 2" key="2">
    <citation type="submission" date="2018-11" db="EMBL/GenBank/DDBJ databases">
        <authorList>
            <consortium name="Pathogen Informatics"/>
        </authorList>
    </citation>
    <scope>NUCLEOTIDE SEQUENCE [LARGE SCALE GENOMIC DNA]</scope>
</reference>
<dbReference type="Gene3D" id="1.10.640.10">
    <property type="entry name" value="Haem peroxidase domain superfamily, animal type"/>
    <property type="match status" value="1"/>
</dbReference>
<name>A0A0N5CJT0_THECL</name>
<proteinExistence type="predicted"/>
<dbReference type="Proteomes" id="UP000276776">
    <property type="component" value="Unassembled WGS sequence"/>
</dbReference>
<dbReference type="InterPro" id="IPR019791">
    <property type="entry name" value="Haem_peroxidase_animal"/>
</dbReference>
<reference evidence="3" key="1">
    <citation type="submission" date="2017-02" db="UniProtKB">
        <authorList>
            <consortium name="WormBaseParasite"/>
        </authorList>
    </citation>
    <scope>IDENTIFICATION</scope>
</reference>
<gene>
    <name evidence="1" type="ORF">TCLT_LOCUS299</name>
</gene>
<keyword evidence="2" id="KW-1185">Reference proteome</keyword>
<dbReference type="PROSITE" id="PS50292">
    <property type="entry name" value="PEROXIDASE_3"/>
    <property type="match status" value="1"/>
</dbReference>
<dbReference type="InterPro" id="IPR037120">
    <property type="entry name" value="Haem_peroxidase_sf_animal"/>
</dbReference>
<sequence>MARIICDNSDNFQSISQDAFLIPQEKLTPCSAIPKLDLMQWQE</sequence>
<dbReference type="EMBL" id="UYYF01000019">
    <property type="protein sequence ID" value="VDM95218.1"/>
    <property type="molecule type" value="Genomic_DNA"/>
</dbReference>
<accession>A0A0N5CJT0</accession>
<evidence type="ECO:0000313" key="3">
    <source>
        <dbReference type="WBParaSite" id="TCLT_0000029801-mRNA-1"/>
    </source>
</evidence>
<dbReference type="OrthoDB" id="823504at2759"/>
<dbReference type="AlphaFoldDB" id="A0A0N5CJT0"/>
<dbReference type="STRING" id="103827.A0A0N5CJT0"/>
<organism evidence="3">
    <name type="scientific">Thelazia callipaeda</name>
    <name type="common">Oriental eyeworm</name>
    <name type="synonym">Parasitic nematode</name>
    <dbReference type="NCBI Taxonomy" id="103827"/>
    <lineage>
        <taxon>Eukaryota</taxon>
        <taxon>Metazoa</taxon>
        <taxon>Ecdysozoa</taxon>
        <taxon>Nematoda</taxon>
        <taxon>Chromadorea</taxon>
        <taxon>Rhabditida</taxon>
        <taxon>Spirurina</taxon>
        <taxon>Spiruromorpha</taxon>
        <taxon>Thelazioidea</taxon>
        <taxon>Thelaziidae</taxon>
        <taxon>Thelazia</taxon>
    </lineage>
</organism>
<evidence type="ECO:0000313" key="1">
    <source>
        <dbReference type="EMBL" id="VDM95218.1"/>
    </source>
</evidence>
<dbReference type="WBParaSite" id="TCLT_0000029801-mRNA-1">
    <property type="protein sequence ID" value="TCLT_0000029801-mRNA-1"/>
    <property type="gene ID" value="TCLT_0000029801"/>
</dbReference>